<comment type="caution">
    <text evidence="3">The sequence shown here is derived from an EMBL/GenBank/DDBJ whole genome shotgun (WGS) entry which is preliminary data.</text>
</comment>
<keyword evidence="2" id="KW-1133">Transmembrane helix</keyword>
<proteinExistence type="predicted"/>
<feature type="compositionally biased region" description="Basic and acidic residues" evidence="1">
    <location>
        <begin position="14"/>
        <end position="30"/>
    </location>
</feature>
<accession>A0ABW1VB58</accession>
<organism evidence="3 4">
    <name type="scientific">Luethyella okanaganae</name>
    <dbReference type="NCBI Taxonomy" id="69372"/>
    <lineage>
        <taxon>Bacteria</taxon>
        <taxon>Bacillati</taxon>
        <taxon>Actinomycetota</taxon>
        <taxon>Actinomycetes</taxon>
        <taxon>Micrococcales</taxon>
        <taxon>Microbacteriaceae</taxon>
        <taxon>Luethyella</taxon>
    </lineage>
</organism>
<evidence type="ECO:0000313" key="3">
    <source>
        <dbReference type="EMBL" id="MFC6354978.1"/>
    </source>
</evidence>
<dbReference type="Pfam" id="PF14030">
    <property type="entry name" value="DUF4245"/>
    <property type="match status" value="1"/>
</dbReference>
<name>A0ABW1VB58_9MICO</name>
<feature type="transmembrane region" description="Helical" evidence="2">
    <location>
        <begin position="39"/>
        <end position="60"/>
    </location>
</feature>
<feature type="region of interest" description="Disordered" evidence="1">
    <location>
        <begin position="1"/>
        <end position="34"/>
    </location>
</feature>
<dbReference type="EMBL" id="JBHSTP010000001">
    <property type="protein sequence ID" value="MFC6354978.1"/>
    <property type="molecule type" value="Genomic_DNA"/>
</dbReference>
<keyword evidence="4" id="KW-1185">Reference proteome</keyword>
<keyword evidence="2" id="KW-0812">Transmembrane</keyword>
<evidence type="ECO:0000256" key="2">
    <source>
        <dbReference type="SAM" id="Phobius"/>
    </source>
</evidence>
<gene>
    <name evidence="3" type="ORF">ACFQB0_02470</name>
</gene>
<reference evidence="4" key="1">
    <citation type="journal article" date="2019" name="Int. J. Syst. Evol. Microbiol.">
        <title>The Global Catalogue of Microorganisms (GCM) 10K type strain sequencing project: providing services to taxonomists for standard genome sequencing and annotation.</title>
        <authorList>
            <consortium name="The Broad Institute Genomics Platform"/>
            <consortium name="The Broad Institute Genome Sequencing Center for Infectious Disease"/>
            <person name="Wu L."/>
            <person name="Ma J."/>
        </authorList>
    </citation>
    <scope>NUCLEOTIDE SEQUENCE [LARGE SCALE GENOMIC DNA]</scope>
    <source>
        <strain evidence="4">CCUG 43304</strain>
    </source>
</reference>
<keyword evidence="2" id="KW-0472">Membrane</keyword>
<dbReference type="InterPro" id="IPR025339">
    <property type="entry name" value="DUF4245"/>
</dbReference>
<evidence type="ECO:0000256" key="1">
    <source>
        <dbReference type="SAM" id="MobiDB-lite"/>
    </source>
</evidence>
<evidence type="ECO:0000313" key="4">
    <source>
        <dbReference type="Proteomes" id="UP001596306"/>
    </source>
</evidence>
<sequence>MRKARPPRVVAELGRPETTDETAARKAENSRKHRARQTINNLALSLLATLALVAVIVLLVPRSDKPLDRAVDYATVAVEAQRSTRGVLANPALPEGWRSNAAELRTGSADKIQAWYIGFLTPQDQFIGMTQAFDANPSWLAAQLENTLATGTTTVGGIRWTIYDNRDSPDDLGNVRYAMTSEAGSSTYALAGTADPAEFSALAEAIAPDIRESGKGGTQ</sequence>
<dbReference type="RefSeq" id="WP_386727162.1">
    <property type="nucleotide sequence ID" value="NZ_JBHSTP010000001.1"/>
</dbReference>
<dbReference type="Proteomes" id="UP001596306">
    <property type="component" value="Unassembled WGS sequence"/>
</dbReference>
<protein>
    <submittedName>
        <fullName evidence="3">DUF4245 domain-containing protein</fullName>
    </submittedName>
</protein>